<protein>
    <recommendedName>
        <fullName evidence="2">DUF7890 domain-containing protein</fullName>
    </recommendedName>
</protein>
<feature type="compositionally biased region" description="Basic residues" evidence="1">
    <location>
        <begin position="36"/>
        <end position="46"/>
    </location>
</feature>
<feature type="compositionally biased region" description="Low complexity" evidence="1">
    <location>
        <begin position="140"/>
        <end position="152"/>
    </location>
</feature>
<evidence type="ECO:0000256" key="1">
    <source>
        <dbReference type="SAM" id="MobiDB-lite"/>
    </source>
</evidence>
<dbReference type="AlphaFoldDB" id="A0A803R6K5"/>
<dbReference type="Gramene" id="novel_model_5689_5bd9a17a">
    <property type="protein sequence ID" value="cds.novel_model_5689_5bd9a17a"/>
    <property type="gene ID" value="novel_gene_2923_5bd9a17a"/>
</dbReference>
<evidence type="ECO:0000259" key="2">
    <source>
        <dbReference type="Pfam" id="PF25418"/>
    </source>
</evidence>
<dbReference type="InterPro" id="IPR057212">
    <property type="entry name" value="DUF7890"/>
</dbReference>
<dbReference type="PANTHER" id="PTHR36782:SF1">
    <property type="entry name" value="CALCIUM UNIPORTER PROTEIN"/>
    <property type="match status" value="1"/>
</dbReference>
<reference evidence="3" key="1">
    <citation type="submission" date="2018-11" db="EMBL/GenBank/DDBJ databases">
        <authorList>
            <person name="Grassa J C."/>
        </authorList>
    </citation>
    <scope>NUCLEOTIDE SEQUENCE [LARGE SCALE GENOMIC DNA]</scope>
</reference>
<feature type="region of interest" description="Disordered" evidence="1">
    <location>
        <begin position="137"/>
        <end position="164"/>
    </location>
</feature>
<dbReference type="Pfam" id="PF25418">
    <property type="entry name" value="DUF7890"/>
    <property type="match status" value="1"/>
</dbReference>
<feature type="region of interest" description="Disordered" evidence="1">
    <location>
        <begin position="31"/>
        <end position="52"/>
    </location>
</feature>
<evidence type="ECO:0000313" key="3">
    <source>
        <dbReference type="EnsemblPlants" id="cds.novel_model_5689_5bd9a17a"/>
    </source>
</evidence>
<feature type="domain" description="DUF7890" evidence="2">
    <location>
        <begin position="92"/>
        <end position="137"/>
    </location>
</feature>
<keyword evidence="4" id="KW-1185">Reference proteome</keyword>
<dbReference type="EnsemblPlants" id="novel_model_5689_5bd9a17a">
    <property type="protein sequence ID" value="cds.novel_model_5689_5bd9a17a"/>
    <property type="gene ID" value="novel_gene_2923_5bd9a17a"/>
</dbReference>
<accession>A0A803R6K5</accession>
<sequence length="164" mass="18647">MLNTLVSFLNKISLDEMLRTTNNKEIIYRDELSNNKNKKNHHKKSKKENSSPYYSLVKSKEELLLPSKENITTTTTITTTRQFCCEEIEEKKVMRVKVTMTKQDAARLLSKCKEGGKLDFKDVAQELVKIPVDRVSVDLSPNPTSCSSSSSPKKVMLQSISEES</sequence>
<proteinExistence type="predicted"/>
<reference evidence="3" key="2">
    <citation type="submission" date="2021-03" db="UniProtKB">
        <authorList>
            <consortium name="EnsemblPlants"/>
        </authorList>
    </citation>
    <scope>IDENTIFICATION</scope>
</reference>
<evidence type="ECO:0000313" key="4">
    <source>
        <dbReference type="Proteomes" id="UP000596661"/>
    </source>
</evidence>
<organism evidence="3 4">
    <name type="scientific">Cannabis sativa</name>
    <name type="common">Hemp</name>
    <name type="synonym">Marijuana</name>
    <dbReference type="NCBI Taxonomy" id="3483"/>
    <lineage>
        <taxon>Eukaryota</taxon>
        <taxon>Viridiplantae</taxon>
        <taxon>Streptophyta</taxon>
        <taxon>Embryophyta</taxon>
        <taxon>Tracheophyta</taxon>
        <taxon>Spermatophyta</taxon>
        <taxon>Magnoliopsida</taxon>
        <taxon>eudicotyledons</taxon>
        <taxon>Gunneridae</taxon>
        <taxon>Pentapetalae</taxon>
        <taxon>rosids</taxon>
        <taxon>fabids</taxon>
        <taxon>Rosales</taxon>
        <taxon>Cannabaceae</taxon>
        <taxon>Cannabis</taxon>
    </lineage>
</organism>
<name>A0A803R6K5_CANSA</name>
<dbReference type="EMBL" id="UZAU01000549">
    <property type="status" value="NOT_ANNOTATED_CDS"/>
    <property type="molecule type" value="Genomic_DNA"/>
</dbReference>
<dbReference type="Proteomes" id="UP000596661">
    <property type="component" value="Chromosome 5"/>
</dbReference>
<dbReference type="PANTHER" id="PTHR36782">
    <property type="entry name" value="BNAC03G62080D PROTEIN"/>
    <property type="match status" value="1"/>
</dbReference>